<comment type="function">
    <text evidence="7">Part of the ABC transporter complex HmuTUV involved in hemin import. Responsible for energy coupling to the transport system.</text>
</comment>
<dbReference type="CDD" id="cd03214">
    <property type="entry name" value="ABC_Iron-Siderophores_B12_Hemin"/>
    <property type="match status" value="1"/>
</dbReference>
<dbReference type="RefSeq" id="WP_004335364.1">
    <property type="nucleotide sequence ID" value="NZ_AMXE01000013.1"/>
</dbReference>
<comment type="similarity">
    <text evidence="1">Belongs to the ABC transporter superfamily.</text>
</comment>
<dbReference type="InterPro" id="IPR003593">
    <property type="entry name" value="AAA+_ATPase"/>
</dbReference>
<dbReference type="SUPFAM" id="SSF52540">
    <property type="entry name" value="P-loop containing nucleoside triphosphate hydrolases"/>
    <property type="match status" value="1"/>
</dbReference>
<dbReference type="PANTHER" id="PTHR42794">
    <property type="entry name" value="HEMIN IMPORT ATP-BINDING PROTEIN HMUV"/>
    <property type="match status" value="1"/>
</dbReference>
<keyword evidence="6" id="KW-1278">Translocase</keyword>
<keyword evidence="10" id="KW-1185">Reference proteome</keyword>
<dbReference type="Gene3D" id="3.40.50.300">
    <property type="entry name" value="P-loop containing nucleotide triphosphate hydrolases"/>
    <property type="match status" value="1"/>
</dbReference>
<evidence type="ECO:0000256" key="6">
    <source>
        <dbReference type="ARBA" id="ARBA00022967"/>
    </source>
</evidence>
<dbReference type="PANTHER" id="PTHR42794:SF1">
    <property type="entry name" value="HEMIN IMPORT ATP-BINDING PROTEIN HMUV"/>
    <property type="match status" value="1"/>
</dbReference>
<evidence type="ECO:0000313" key="9">
    <source>
        <dbReference type="EMBL" id="ENO89558.1"/>
    </source>
</evidence>
<dbReference type="EMBL" id="AMXE01000013">
    <property type="protein sequence ID" value="ENO89558.1"/>
    <property type="molecule type" value="Genomic_DNA"/>
</dbReference>
<dbReference type="InterPro" id="IPR003439">
    <property type="entry name" value="ABC_transporter-like_ATP-bd"/>
</dbReference>
<dbReference type="Proteomes" id="UP000013232">
    <property type="component" value="Unassembled WGS sequence"/>
</dbReference>
<comment type="caution">
    <text evidence="9">The sequence shown here is derived from an EMBL/GenBank/DDBJ whole genome shotgun (WGS) entry which is preliminary data.</text>
</comment>
<dbReference type="SMART" id="SM00382">
    <property type="entry name" value="AAA"/>
    <property type="match status" value="1"/>
</dbReference>
<keyword evidence="5" id="KW-0067">ATP-binding</keyword>
<dbReference type="OrthoDB" id="5296765at2"/>
<accession>N6Z558</accession>
<evidence type="ECO:0000256" key="5">
    <source>
        <dbReference type="ARBA" id="ARBA00022840"/>
    </source>
</evidence>
<keyword evidence="3" id="KW-0472">Membrane</keyword>
<name>N6Z558_THAL4</name>
<proteinExistence type="inferred from homology"/>
<dbReference type="PROSITE" id="PS50893">
    <property type="entry name" value="ABC_TRANSPORTER_2"/>
    <property type="match status" value="1"/>
</dbReference>
<evidence type="ECO:0000313" key="10">
    <source>
        <dbReference type="Proteomes" id="UP000013232"/>
    </source>
</evidence>
<dbReference type="InterPro" id="IPR017871">
    <property type="entry name" value="ABC_transporter-like_CS"/>
</dbReference>
<evidence type="ECO:0000256" key="1">
    <source>
        <dbReference type="ARBA" id="ARBA00005417"/>
    </source>
</evidence>
<dbReference type="AlphaFoldDB" id="N6Z558"/>
<protein>
    <submittedName>
        <fullName evidence="9">ABC-type iron (III) transport system, ATPase component</fullName>
    </submittedName>
</protein>
<dbReference type="InterPro" id="IPR027417">
    <property type="entry name" value="P-loop_NTPase"/>
</dbReference>
<dbReference type="Pfam" id="PF00005">
    <property type="entry name" value="ABC_tran"/>
    <property type="match status" value="1"/>
</dbReference>
<dbReference type="STRING" id="1123367.GCA_000621305_00256"/>
<organism evidence="9 10">
    <name type="scientific">Thauera linaloolentis (strain DSM 12138 / JCM 21573 / CCUG 41526 / CIP 105981 / IAM 15112 / NBRC 102519 / 47Lol)</name>
    <dbReference type="NCBI Taxonomy" id="1123367"/>
    <lineage>
        <taxon>Bacteria</taxon>
        <taxon>Pseudomonadati</taxon>
        <taxon>Pseudomonadota</taxon>
        <taxon>Betaproteobacteria</taxon>
        <taxon>Rhodocyclales</taxon>
        <taxon>Zoogloeaceae</taxon>
        <taxon>Thauera</taxon>
    </lineage>
</organism>
<sequence length="282" mass="29581">MNPAGATPTAEPSAAPPSPALEAVGLATGHRHTCVGRGIDLQVRAGEILCLLGPNGSGKTTLFRTLLGLLPALEGTVRVGGRALPEWPRAELARMLAYVPQGQMLPFPFTIEHLVLMGRTGHMARFAQPSARDRQIAGQALEALGIAHLSGRSCMEVSGGERQLALVARALAQEARILILDEPTSSLDFGNQLRVLERIATLGARGIAVLMSTHQPEHALRVADRVAFLKAGRIVRCGGREIVDAPALAALYGVDARLIAAGSAYPSGAQAGMLDSDSDSTR</sequence>
<evidence type="ECO:0000256" key="3">
    <source>
        <dbReference type="ARBA" id="ARBA00022475"/>
    </source>
</evidence>
<gene>
    <name evidence="9" type="ORF">C666_05880</name>
</gene>
<feature type="domain" description="ABC transporter" evidence="8">
    <location>
        <begin position="21"/>
        <end position="256"/>
    </location>
</feature>
<reference evidence="9 10" key="1">
    <citation type="submission" date="2012-09" db="EMBL/GenBank/DDBJ databases">
        <title>Draft Genome Sequences of 6 Strains from Genus Thauera.</title>
        <authorList>
            <person name="Liu B."/>
            <person name="Shapleigh J.P."/>
            <person name="Frostegard A.H."/>
        </authorList>
    </citation>
    <scope>NUCLEOTIDE SEQUENCE [LARGE SCALE GENOMIC DNA]</scope>
    <source>
        <strain evidence="10">47Lol / DSM 12138</strain>
    </source>
</reference>
<keyword evidence="2" id="KW-0813">Transport</keyword>
<dbReference type="FunFam" id="3.40.50.300:FF:000134">
    <property type="entry name" value="Iron-enterobactin ABC transporter ATP-binding protein"/>
    <property type="match status" value="1"/>
</dbReference>
<dbReference type="GO" id="GO:0016887">
    <property type="term" value="F:ATP hydrolysis activity"/>
    <property type="evidence" value="ECO:0007669"/>
    <property type="project" value="InterPro"/>
</dbReference>
<evidence type="ECO:0000256" key="7">
    <source>
        <dbReference type="ARBA" id="ARBA00037066"/>
    </source>
</evidence>
<keyword evidence="3" id="KW-1003">Cell membrane</keyword>
<dbReference type="PROSITE" id="PS00211">
    <property type="entry name" value="ABC_TRANSPORTER_1"/>
    <property type="match status" value="1"/>
</dbReference>
<keyword evidence="4" id="KW-0547">Nucleotide-binding</keyword>
<evidence type="ECO:0000259" key="8">
    <source>
        <dbReference type="PROSITE" id="PS50893"/>
    </source>
</evidence>
<evidence type="ECO:0000256" key="4">
    <source>
        <dbReference type="ARBA" id="ARBA00022741"/>
    </source>
</evidence>
<dbReference type="eggNOG" id="COG1120">
    <property type="taxonomic scope" value="Bacteria"/>
</dbReference>
<evidence type="ECO:0000256" key="2">
    <source>
        <dbReference type="ARBA" id="ARBA00022448"/>
    </source>
</evidence>
<dbReference type="GO" id="GO:0005524">
    <property type="term" value="F:ATP binding"/>
    <property type="evidence" value="ECO:0007669"/>
    <property type="project" value="UniProtKB-KW"/>
</dbReference>